<feature type="transmembrane region" description="Helical" evidence="1">
    <location>
        <begin position="331"/>
        <end position="350"/>
    </location>
</feature>
<feature type="transmembrane region" description="Helical" evidence="1">
    <location>
        <begin position="375"/>
        <end position="396"/>
    </location>
</feature>
<accession>A0A0F9J5E9</accession>
<dbReference type="Pfam" id="PF14897">
    <property type="entry name" value="EpsG"/>
    <property type="match status" value="1"/>
</dbReference>
<comment type="caution">
    <text evidence="2">The sequence shown here is derived from an EMBL/GenBank/DDBJ whole genome shotgun (WGS) entry which is preliminary data.</text>
</comment>
<feature type="transmembrane region" description="Helical" evidence="1">
    <location>
        <begin position="90"/>
        <end position="112"/>
    </location>
</feature>
<feature type="transmembrane region" description="Helical" evidence="1">
    <location>
        <begin position="284"/>
        <end position="300"/>
    </location>
</feature>
<keyword evidence="1" id="KW-1133">Transmembrane helix</keyword>
<gene>
    <name evidence="2" type="ORF">LCGC14_1864780</name>
</gene>
<name>A0A0F9J5E9_9ZZZZ</name>
<feature type="transmembrane region" description="Helical" evidence="1">
    <location>
        <begin position="306"/>
        <end position="324"/>
    </location>
</feature>
<evidence type="ECO:0008006" key="3">
    <source>
        <dbReference type="Google" id="ProtNLM"/>
    </source>
</evidence>
<dbReference type="AlphaFoldDB" id="A0A0F9J5E9"/>
<feature type="transmembrane region" description="Helical" evidence="1">
    <location>
        <begin position="201"/>
        <end position="217"/>
    </location>
</feature>
<keyword evidence="1" id="KW-0472">Membrane</keyword>
<dbReference type="EMBL" id="LAZR01018925">
    <property type="protein sequence ID" value="KKL94427.1"/>
    <property type="molecule type" value="Genomic_DNA"/>
</dbReference>
<reference evidence="2" key="1">
    <citation type="journal article" date="2015" name="Nature">
        <title>Complex archaea that bridge the gap between prokaryotes and eukaryotes.</title>
        <authorList>
            <person name="Spang A."/>
            <person name="Saw J.H."/>
            <person name="Jorgensen S.L."/>
            <person name="Zaremba-Niedzwiedzka K."/>
            <person name="Martijn J."/>
            <person name="Lind A.E."/>
            <person name="van Eijk R."/>
            <person name="Schleper C."/>
            <person name="Guy L."/>
            <person name="Ettema T.J."/>
        </authorList>
    </citation>
    <scope>NUCLEOTIDE SEQUENCE</scope>
</reference>
<organism evidence="2">
    <name type="scientific">marine sediment metagenome</name>
    <dbReference type="NCBI Taxonomy" id="412755"/>
    <lineage>
        <taxon>unclassified sequences</taxon>
        <taxon>metagenomes</taxon>
        <taxon>ecological metagenomes</taxon>
    </lineage>
</organism>
<protein>
    <recommendedName>
        <fullName evidence="3">EpsG family protein</fullName>
    </recommendedName>
</protein>
<evidence type="ECO:0000313" key="2">
    <source>
        <dbReference type="EMBL" id="KKL94427.1"/>
    </source>
</evidence>
<dbReference type="InterPro" id="IPR049458">
    <property type="entry name" value="EpsG-like"/>
</dbReference>
<feature type="transmembrane region" description="Helical" evidence="1">
    <location>
        <begin position="251"/>
        <end position="272"/>
    </location>
</feature>
<feature type="transmembrane region" description="Helical" evidence="1">
    <location>
        <begin position="12"/>
        <end position="32"/>
    </location>
</feature>
<evidence type="ECO:0000256" key="1">
    <source>
        <dbReference type="SAM" id="Phobius"/>
    </source>
</evidence>
<feature type="transmembrane region" description="Helical" evidence="1">
    <location>
        <begin position="168"/>
        <end position="194"/>
    </location>
</feature>
<sequence length="400" mass="44926">MRVVVSKRSVWSFLAVCINPVVGALFSLWSLISRSRPNHFAFALSLTIIYAYLPVTWDARNNFFRIYANPEYGLNFYTSSLQALTAFLGVPYIVAVATIAFLIIYIFSRVIGAKLYARNDYSNLRYFACLALFLGCIEFRAVFDIQKTTLALAFVLLAIDVRDSSLRIALFVLSALIHPFTIALAALVPIAYLVRQSGRPLLFIIFTIATTFGLFFSPDRAVSLVSTIAPFSERAALYLLHTESRYSSDSIALLVWALRVFAVQVVAIACILQWKTAEDKRGRYLLNFLAGLCLLTLIFSRNEIFAERFFLAIIILSAYVAVVVKFRIKRLLMICAAILLNVGMHGMYTLRVVHSEGYNVIGSEAQRAEMTQKPFYFPTPLLLAVGSNGYSNAVIWDRAR</sequence>
<feature type="transmembrane region" description="Helical" evidence="1">
    <location>
        <begin position="39"/>
        <end position="57"/>
    </location>
</feature>
<proteinExistence type="predicted"/>
<feature type="transmembrane region" description="Helical" evidence="1">
    <location>
        <begin position="124"/>
        <end position="143"/>
    </location>
</feature>
<keyword evidence="1" id="KW-0812">Transmembrane</keyword>